<evidence type="ECO:0000256" key="1">
    <source>
        <dbReference type="ARBA" id="ARBA00008779"/>
    </source>
</evidence>
<dbReference type="PANTHER" id="PTHR42693">
    <property type="entry name" value="ARYLSULFATASE FAMILY MEMBER"/>
    <property type="match status" value="1"/>
</dbReference>
<keyword evidence="2" id="KW-0479">Metal-binding</keyword>
<dbReference type="EMBL" id="QGDT01000010">
    <property type="protein sequence ID" value="PWJ56705.1"/>
    <property type="molecule type" value="Genomic_DNA"/>
</dbReference>
<protein>
    <submittedName>
        <fullName evidence="7">Arylsulfatase A-like enzyme</fullName>
    </submittedName>
</protein>
<comment type="similarity">
    <text evidence="1">Belongs to the sulfatase family.</text>
</comment>
<dbReference type="RefSeq" id="WP_109676042.1">
    <property type="nucleotide sequence ID" value="NZ_QGDT01000010.1"/>
</dbReference>
<dbReference type="GO" id="GO:0046872">
    <property type="term" value="F:metal ion binding"/>
    <property type="evidence" value="ECO:0007669"/>
    <property type="project" value="UniProtKB-KW"/>
</dbReference>
<dbReference type="Proteomes" id="UP000245880">
    <property type="component" value="Unassembled WGS sequence"/>
</dbReference>
<evidence type="ECO:0000256" key="4">
    <source>
        <dbReference type="ARBA" id="ARBA00022837"/>
    </source>
</evidence>
<evidence type="ECO:0000259" key="6">
    <source>
        <dbReference type="Pfam" id="PF00884"/>
    </source>
</evidence>
<keyword evidence="5" id="KW-0732">Signal</keyword>
<keyword evidence="8" id="KW-1185">Reference proteome</keyword>
<proteinExistence type="inferred from homology"/>
<comment type="caution">
    <text evidence="7">The sequence shown here is derived from an EMBL/GenBank/DDBJ whole genome shotgun (WGS) entry which is preliminary data.</text>
</comment>
<reference evidence="7 8" key="1">
    <citation type="submission" date="2018-03" db="EMBL/GenBank/DDBJ databases">
        <title>Genomic Encyclopedia of Archaeal and Bacterial Type Strains, Phase II (KMG-II): from individual species to whole genera.</title>
        <authorList>
            <person name="Goeker M."/>
        </authorList>
    </citation>
    <scope>NUCLEOTIDE SEQUENCE [LARGE SCALE GENOMIC DNA]</scope>
    <source>
        <strain evidence="7 8">DSM 100346</strain>
    </source>
</reference>
<dbReference type="CDD" id="cd16034">
    <property type="entry name" value="sulfatase_like"/>
    <property type="match status" value="1"/>
</dbReference>
<dbReference type="Gene3D" id="3.40.720.10">
    <property type="entry name" value="Alkaline Phosphatase, subunit A"/>
    <property type="match status" value="1"/>
</dbReference>
<organism evidence="7 8">
    <name type="scientific">Dyadobacter jejuensis</name>
    <dbReference type="NCBI Taxonomy" id="1082580"/>
    <lineage>
        <taxon>Bacteria</taxon>
        <taxon>Pseudomonadati</taxon>
        <taxon>Bacteroidota</taxon>
        <taxon>Cytophagia</taxon>
        <taxon>Cytophagales</taxon>
        <taxon>Spirosomataceae</taxon>
        <taxon>Dyadobacter</taxon>
    </lineage>
</organism>
<gene>
    <name evidence="7" type="ORF">CLV98_11016</name>
</gene>
<keyword evidence="4" id="KW-0106">Calcium</keyword>
<accession>A0A316AFY9</accession>
<feature type="signal peptide" evidence="5">
    <location>
        <begin position="1"/>
        <end position="25"/>
    </location>
</feature>
<keyword evidence="3" id="KW-0378">Hydrolase</keyword>
<dbReference type="Pfam" id="PF00884">
    <property type="entry name" value="Sulfatase"/>
    <property type="match status" value="1"/>
</dbReference>
<dbReference type="AlphaFoldDB" id="A0A316AFY9"/>
<feature type="domain" description="Sulfatase N-terminal" evidence="6">
    <location>
        <begin position="32"/>
        <end position="345"/>
    </location>
</feature>
<dbReference type="InterPro" id="IPR050738">
    <property type="entry name" value="Sulfatase"/>
</dbReference>
<dbReference type="InterPro" id="IPR024607">
    <property type="entry name" value="Sulfatase_CS"/>
</dbReference>
<dbReference type="OrthoDB" id="9789742at2"/>
<dbReference type="PANTHER" id="PTHR42693:SF53">
    <property type="entry name" value="ENDO-4-O-SULFATASE"/>
    <property type="match status" value="1"/>
</dbReference>
<dbReference type="InterPro" id="IPR017850">
    <property type="entry name" value="Alkaline_phosphatase_core_sf"/>
</dbReference>
<dbReference type="PROSITE" id="PS00149">
    <property type="entry name" value="SULFATASE_2"/>
    <property type="match status" value="1"/>
</dbReference>
<dbReference type="SUPFAM" id="SSF53649">
    <property type="entry name" value="Alkaline phosphatase-like"/>
    <property type="match status" value="1"/>
</dbReference>
<dbReference type="Gene3D" id="3.30.1120.10">
    <property type="match status" value="1"/>
</dbReference>
<dbReference type="GO" id="GO:0004065">
    <property type="term" value="F:arylsulfatase activity"/>
    <property type="evidence" value="ECO:0007669"/>
    <property type="project" value="TreeGrafter"/>
</dbReference>
<evidence type="ECO:0000256" key="2">
    <source>
        <dbReference type="ARBA" id="ARBA00022723"/>
    </source>
</evidence>
<evidence type="ECO:0000313" key="8">
    <source>
        <dbReference type="Proteomes" id="UP000245880"/>
    </source>
</evidence>
<feature type="chain" id="PRO_5016421502" evidence="5">
    <location>
        <begin position="26"/>
        <end position="486"/>
    </location>
</feature>
<evidence type="ECO:0000313" key="7">
    <source>
        <dbReference type="EMBL" id="PWJ56705.1"/>
    </source>
</evidence>
<dbReference type="InterPro" id="IPR000917">
    <property type="entry name" value="Sulfatase_N"/>
</dbReference>
<evidence type="ECO:0000256" key="5">
    <source>
        <dbReference type="SAM" id="SignalP"/>
    </source>
</evidence>
<name>A0A316AFY9_9BACT</name>
<sequence>MMKRLLRKTLPIVVCLLQVAGMVTGQSIPKKPNIVYVLVDQWRAQAMGHAGDVNAFTPNLDQLASESIRVKNAVSGMPVCSPHRASLLTGQYPLTHGVFMNDVLLGTDYMTLPKVFNKAGYQTGYIGKWHLDGHGRNSYIPPVRQQGFGYWKALECTHDYNNSYYYAGDSDKKLKWEGYDVMAQVDDACQYIEDKAKKDAPFVLFIAMGAPHDPYQTAPEKYKAMFQDKELKLNPNVSKENKDKVVRDLKGYYAHMAAIDESIGKLRSKLKDSGISENTIFVFTSDHGDLLGAHGYWNKQQPYEESIRVPFIIHYPAMLGATGRFSDILLNSPDIMPTLLGLTGIAIPNSVEGVDFSQVLLGKKKDRVSQTFISCAQPFGQWDRRKGGKEYRGIVTHRYTYTRDLQGPWLLFDNQEDPFQLNNLVGQSGYERLQARLEKGLQQELKKRKDEFLPGMDYIKKWNYVVDESETVPYRTMNYEGKPLNE</sequence>
<evidence type="ECO:0000256" key="3">
    <source>
        <dbReference type="ARBA" id="ARBA00022801"/>
    </source>
</evidence>